<dbReference type="Pfam" id="PF14214">
    <property type="entry name" value="Helitron_like_N"/>
    <property type="match status" value="1"/>
</dbReference>
<evidence type="ECO:0000313" key="4">
    <source>
        <dbReference type="Proteomes" id="UP001438707"/>
    </source>
</evidence>
<dbReference type="InterPro" id="IPR025476">
    <property type="entry name" value="Helitron_helicase-like"/>
</dbReference>
<proteinExistence type="predicted"/>
<comment type="caution">
    <text evidence="3">The sequence shown here is derived from an EMBL/GenBank/DDBJ whole genome shotgun (WGS) entry which is preliminary data.</text>
</comment>
<feature type="region of interest" description="Disordered" evidence="1">
    <location>
        <begin position="180"/>
        <end position="205"/>
    </location>
</feature>
<evidence type="ECO:0000256" key="1">
    <source>
        <dbReference type="SAM" id="MobiDB-lite"/>
    </source>
</evidence>
<gene>
    <name evidence="3" type="ORF">WJX74_005319</name>
</gene>
<evidence type="ECO:0000259" key="2">
    <source>
        <dbReference type="Pfam" id="PF14214"/>
    </source>
</evidence>
<accession>A0AAW1RJ20</accession>
<organism evidence="3 4">
    <name type="scientific">Apatococcus lobatus</name>
    <dbReference type="NCBI Taxonomy" id="904363"/>
    <lineage>
        <taxon>Eukaryota</taxon>
        <taxon>Viridiplantae</taxon>
        <taxon>Chlorophyta</taxon>
        <taxon>core chlorophytes</taxon>
        <taxon>Trebouxiophyceae</taxon>
        <taxon>Chlorellales</taxon>
        <taxon>Chlorellaceae</taxon>
        <taxon>Apatococcus</taxon>
    </lineage>
</organism>
<dbReference type="EMBL" id="JALJOS010000010">
    <property type="protein sequence ID" value="KAK9833767.1"/>
    <property type="molecule type" value="Genomic_DNA"/>
</dbReference>
<dbReference type="Proteomes" id="UP001438707">
    <property type="component" value="Unassembled WGS sequence"/>
</dbReference>
<name>A0AAW1RJ20_9CHLO</name>
<evidence type="ECO:0000313" key="3">
    <source>
        <dbReference type="EMBL" id="KAK9833767.1"/>
    </source>
</evidence>
<dbReference type="AlphaFoldDB" id="A0AAW1RJ20"/>
<sequence>MLRACGPATWFMTFSADDMGWDDLALVLSRQGIQDPVAQQAYLDSLTHQDRIQLLLKDQVGAGRHFMHRWQAFLRLLSAESGRPVGKITDYFWKFEFQKRGSPHIHMLLWVDGAPDMQDPSDRMRAPEWLDRYVSTCIPDPSDTLEGQRLHALASTVQQHRHTSPCFPDGDDSRCRFKYPRPPSPDTHLRSGIDYGLRHPLSQSQPDSVQLPISRAMLQAYFSVHNSIYVLLGL</sequence>
<reference evidence="3 4" key="1">
    <citation type="journal article" date="2024" name="Nat. Commun.">
        <title>Phylogenomics reveals the evolutionary origins of lichenization in chlorophyte algae.</title>
        <authorList>
            <person name="Puginier C."/>
            <person name="Libourel C."/>
            <person name="Otte J."/>
            <person name="Skaloud P."/>
            <person name="Haon M."/>
            <person name="Grisel S."/>
            <person name="Petersen M."/>
            <person name="Berrin J.G."/>
            <person name="Delaux P.M."/>
            <person name="Dal Grande F."/>
            <person name="Keller J."/>
        </authorList>
    </citation>
    <scope>NUCLEOTIDE SEQUENCE [LARGE SCALE GENOMIC DNA]</scope>
    <source>
        <strain evidence="3 4">SAG 2145</strain>
    </source>
</reference>
<protein>
    <recommendedName>
        <fullName evidence="2">Helitron helicase-like domain-containing protein</fullName>
    </recommendedName>
</protein>
<keyword evidence="4" id="KW-1185">Reference proteome</keyword>
<feature type="domain" description="Helitron helicase-like" evidence="2">
    <location>
        <begin position="1"/>
        <end position="109"/>
    </location>
</feature>